<organism evidence="1 2">
    <name type="scientific">Solanum tuberosum</name>
    <name type="common">Potato</name>
    <dbReference type="NCBI Taxonomy" id="4113"/>
    <lineage>
        <taxon>Eukaryota</taxon>
        <taxon>Viridiplantae</taxon>
        <taxon>Streptophyta</taxon>
        <taxon>Embryophyta</taxon>
        <taxon>Tracheophyta</taxon>
        <taxon>Spermatophyta</taxon>
        <taxon>Magnoliopsida</taxon>
        <taxon>eudicotyledons</taxon>
        <taxon>Gunneridae</taxon>
        <taxon>Pentapetalae</taxon>
        <taxon>asterids</taxon>
        <taxon>lamiids</taxon>
        <taxon>Solanales</taxon>
        <taxon>Solanaceae</taxon>
        <taxon>Solanoideae</taxon>
        <taxon>Solaneae</taxon>
        <taxon>Solanum</taxon>
    </lineage>
</organism>
<reference evidence="1" key="2">
    <citation type="submission" date="2015-06" db="UniProtKB">
        <authorList>
            <consortium name="EnsemblPlants"/>
        </authorList>
    </citation>
    <scope>IDENTIFICATION</scope>
    <source>
        <strain evidence="1">DM1-3 516 R44</strain>
    </source>
</reference>
<reference evidence="2" key="1">
    <citation type="journal article" date="2011" name="Nature">
        <title>Genome sequence and analysis of the tuber crop potato.</title>
        <authorList>
            <consortium name="The Potato Genome Sequencing Consortium"/>
        </authorList>
    </citation>
    <scope>NUCLEOTIDE SEQUENCE [LARGE SCALE GENOMIC DNA]</scope>
    <source>
        <strain evidence="2">cv. DM1-3 516 R44</strain>
    </source>
</reference>
<evidence type="ECO:0000313" key="1">
    <source>
        <dbReference type="EnsemblPlants" id="PGSC0003DMT400058912"/>
    </source>
</evidence>
<dbReference type="Proteomes" id="UP000011115">
    <property type="component" value="Unassembled WGS sequence"/>
</dbReference>
<dbReference type="EnsemblPlants" id="PGSC0003DMT400058912">
    <property type="protein sequence ID" value="PGSC0003DMT400058912"/>
    <property type="gene ID" value="PGSC0003DMG403022886"/>
</dbReference>
<sequence>MSNTSNLYSNIIKETDVTMNTEYPKRKGKPRSNCDNICRRHGIIVNNRKPQSISRNSILFLIEPLRSVESLSAFCA</sequence>
<evidence type="ECO:0000313" key="2">
    <source>
        <dbReference type="Proteomes" id="UP000011115"/>
    </source>
</evidence>
<dbReference type="PaxDb" id="4113-PGSC0003DMT400058912"/>
<dbReference type="AlphaFoldDB" id="M1C3H8"/>
<name>M1C3H8_SOLTU</name>
<accession>M1C3H8</accession>
<dbReference type="HOGENOM" id="CLU_2659337_0_0_1"/>
<protein>
    <submittedName>
        <fullName evidence="1">Uncharacterized protein</fullName>
    </submittedName>
</protein>
<dbReference type="InParanoid" id="M1C3H8"/>
<keyword evidence="2" id="KW-1185">Reference proteome</keyword>
<proteinExistence type="predicted"/>
<dbReference type="Gramene" id="PGSC0003DMT400058912">
    <property type="protein sequence ID" value="PGSC0003DMT400058912"/>
    <property type="gene ID" value="PGSC0003DMG403022886"/>
</dbReference>